<dbReference type="PANTHER" id="PTHR43442">
    <property type="entry name" value="GLUCONOKINASE-RELATED"/>
    <property type="match status" value="1"/>
</dbReference>
<dbReference type="Pfam" id="PF01202">
    <property type="entry name" value="SKI"/>
    <property type="match status" value="1"/>
</dbReference>
<keyword evidence="6 10" id="KW-0418">Kinase</keyword>
<name>A0A7T4DJE0_9MICO</name>
<keyword evidence="5 10" id="KW-0547">Nucleotide-binding</keyword>
<accession>A0A7T4DJE0</accession>
<dbReference type="EMBL" id="CP065989">
    <property type="protein sequence ID" value="QQB14301.1"/>
    <property type="molecule type" value="Genomic_DNA"/>
</dbReference>
<keyword evidence="8" id="KW-0311">Gluconate utilization</keyword>
<evidence type="ECO:0000256" key="6">
    <source>
        <dbReference type="ARBA" id="ARBA00022777"/>
    </source>
</evidence>
<keyword evidence="4 10" id="KW-0808">Transferase</keyword>
<sequence length="185" mass="20312">MDLGQTLPPLVIMGVSGTGKTVVGQQVAEALGVTFIDGDDLHTPANKAKMAAGIPLTDTDRMPWLAAIATELSRLPAPLIACSALKRRYRDRLRIDAPATFFIHLDGPRAVIADHLARRAHEFMSPTLLDSQLSTLEALEPDEAHMVVSIEQSLPEVRQTILDLLPAELSRIALHRRTRLEEEDQ</sequence>
<dbReference type="Gene3D" id="3.40.50.300">
    <property type="entry name" value="P-loop containing nucleotide triphosphate hydrolases"/>
    <property type="match status" value="1"/>
</dbReference>
<organism evidence="11 12">
    <name type="scientific">Brevibacterium casei</name>
    <dbReference type="NCBI Taxonomy" id="33889"/>
    <lineage>
        <taxon>Bacteria</taxon>
        <taxon>Bacillati</taxon>
        <taxon>Actinomycetota</taxon>
        <taxon>Actinomycetes</taxon>
        <taxon>Micrococcales</taxon>
        <taxon>Brevibacteriaceae</taxon>
        <taxon>Brevibacterium</taxon>
    </lineage>
</organism>
<dbReference type="InterPro" id="IPR006001">
    <property type="entry name" value="Therm_gnt_kin"/>
</dbReference>
<dbReference type="SUPFAM" id="SSF52540">
    <property type="entry name" value="P-loop containing nucleoside triphosphate hydrolases"/>
    <property type="match status" value="1"/>
</dbReference>
<dbReference type="InterPro" id="IPR027417">
    <property type="entry name" value="P-loop_NTPase"/>
</dbReference>
<dbReference type="GO" id="GO:0019521">
    <property type="term" value="P:D-gluconate metabolic process"/>
    <property type="evidence" value="ECO:0007669"/>
    <property type="project" value="UniProtKB-KW"/>
</dbReference>
<dbReference type="FunFam" id="3.40.50.300:FF:000522">
    <property type="entry name" value="Gluconokinase"/>
    <property type="match status" value="1"/>
</dbReference>
<dbReference type="Proteomes" id="UP000595374">
    <property type="component" value="Chromosome"/>
</dbReference>
<dbReference type="EC" id="2.7.1.12" evidence="3 10"/>
<evidence type="ECO:0000256" key="2">
    <source>
        <dbReference type="ARBA" id="ARBA00008420"/>
    </source>
</evidence>
<comment type="catalytic activity">
    <reaction evidence="9 10">
        <text>D-gluconate + ATP = 6-phospho-D-gluconate + ADP + H(+)</text>
        <dbReference type="Rhea" id="RHEA:19433"/>
        <dbReference type="ChEBI" id="CHEBI:15378"/>
        <dbReference type="ChEBI" id="CHEBI:18391"/>
        <dbReference type="ChEBI" id="CHEBI:30616"/>
        <dbReference type="ChEBI" id="CHEBI:58759"/>
        <dbReference type="ChEBI" id="CHEBI:456216"/>
        <dbReference type="EC" id="2.7.1.12"/>
    </reaction>
</comment>
<comment type="similarity">
    <text evidence="2 10">Belongs to the gluconokinase GntK/GntV family.</text>
</comment>
<comment type="pathway">
    <text evidence="1">Carbohydrate acid metabolism.</text>
</comment>
<evidence type="ECO:0000256" key="7">
    <source>
        <dbReference type="ARBA" id="ARBA00022840"/>
    </source>
</evidence>
<dbReference type="PANTHER" id="PTHR43442:SF3">
    <property type="entry name" value="GLUCONOKINASE-RELATED"/>
    <property type="match status" value="1"/>
</dbReference>
<reference evidence="11 12" key="1">
    <citation type="submission" date="2020-12" db="EMBL/GenBank/DDBJ databases">
        <title>FDA dAtabase for Regulatory Grade micrObial Sequences (FDA-ARGOS): Supporting development and validation of Infectious Disease Dx tests.</title>
        <authorList>
            <person name="Sproer C."/>
            <person name="Gronow S."/>
            <person name="Severitt S."/>
            <person name="Schroder I."/>
            <person name="Tallon L."/>
            <person name="Sadzewicz L."/>
            <person name="Zhao X."/>
            <person name="Boylan J."/>
            <person name="Ott S."/>
            <person name="Bowen H."/>
            <person name="Vavikolanu K."/>
            <person name="Mehta A."/>
            <person name="Aluvathingal J."/>
            <person name="Nadendla S."/>
            <person name="Lowell S."/>
            <person name="Myers T."/>
            <person name="Yan Y."/>
            <person name="Sichtig H."/>
        </authorList>
    </citation>
    <scope>NUCLEOTIDE SEQUENCE [LARGE SCALE GENOMIC DNA]</scope>
    <source>
        <strain evidence="11 12">FDAARGOS_990</strain>
    </source>
</reference>
<proteinExistence type="inferred from homology"/>
<evidence type="ECO:0000256" key="4">
    <source>
        <dbReference type="ARBA" id="ARBA00022679"/>
    </source>
</evidence>
<protein>
    <recommendedName>
        <fullName evidence="3 10">Gluconokinase</fullName>
        <ecNumber evidence="3 10">2.7.1.12</ecNumber>
    </recommendedName>
</protein>
<dbReference type="NCBIfam" id="TIGR01313">
    <property type="entry name" value="therm_gnt_kin"/>
    <property type="match status" value="1"/>
</dbReference>
<evidence type="ECO:0000313" key="12">
    <source>
        <dbReference type="Proteomes" id="UP000595374"/>
    </source>
</evidence>
<dbReference type="InterPro" id="IPR031322">
    <property type="entry name" value="Shikimate/glucono_kinase"/>
</dbReference>
<evidence type="ECO:0000256" key="8">
    <source>
        <dbReference type="ARBA" id="ARBA00023064"/>
    </source>
</evidence>
<evidence type="ECO:0000256" key="3">
    <source>
        <dbReference type="ARBA" id="ARBA00012054"/>
    </source>
</evidence>
<dbReference type="GO" id="GO:0046316">
    <property type="term" value="F:gluconokinase activity"/>
    <property type="evidence" value="ECO:0007669"/>
    <property type="project" value="UniProtKB-EC"/>
</dbReference>
<evidence type="ECO:0000313" key="11">
    <source>
        <dbReference type="EMBL" id="QQB14301.1"/>
    </source>
</evidence>
<keyword evidence="7 10" id="KW-0067">ATP-binding</keyword>
<dbReference type="GO" id="GO:0005524">
    <property type="term" value="F:ATP binding"/>
    <property type="evidence" value="ECO:0007669"/>
    <property type="project" value="UniProtKB-KW"/>
</dbReference>
<dbReference type="GO" id="GO:0005737">
    <property type="term" value="C:cytoplasm"/>
    <property type="evidence" value="ECO:0007669"/>
    <property type="project" value="TreeGrafter"/>
</dbReference>
<dbReference type="RefSeq" id="WP_198499374.1">
    <property type="nucleotide sequence ID" value="NZ_CP065989.1"/>
</dbReference>
<evidence type="ECO:0000256" key="9">
    <source>
        <dbReference type="ARBA" id="ARBA00048090"/>
    </source>
</evidence>
<dbReference type="CDD" id="cd02021">
    <property type="entry name" value="GntK"/>
    <property type="match status" value="1"/>
</dbReference>
<evidence type="ECO:0000256" key="1">
    <source>
        <dbReference type="ARBA" id="ARBA00004761"/>
    </source>
</evidence>
<evidence type="ECO:0000256" key="5">
    <source>
        <dbReference type="ARBA" id="ARBA00022741"/>
    </source>
</evidence>
<gene>
    <name evidence="11" type="ORF">I6H47_16415</name>
</gene>
<evidence type="ECO:0000256" key="10">
    <source>
        <dbReference type="RuleBase" id="RU363066"/>
    </source>
</evidence>
<dbReference type="AlphaFoldDB" id="A0A7T4DJE0"/>